<feature type="compositionally biased region" description="Basic and acidic residues" evidence="1">
    <location>
        <begin position="115"/>
        <end position="143"/>
    </location>
</feature>
<feature type="compositionally biased region" description="Basic and acidic residues" evidence="1">
    <location>
        <begin position="88"/>
        <end position="103"/>
    </location>
</feature>
<dbReference type="GO" id="GO:0008017">
    <property type="term" value="F:microtubule binding"/>
    <property type="evidence" value="ECO:0007669"/>
    <property type="project" value="TreeGrafter"/>
</dbReference>
<dbReference type="Proteomes" id="UP000081671">
    <property type="component" value="Unplaced"/>
</dbReference>
<dbReference type="AlphaFoldDB" id="A0A1S3F1J8"/>
<feature type="compositionally biased region" description="Polar residues" evidence="1">
    <location>
        <begin position="144"/>
        <end position="156"/>
    </location>
</feature>
<dbReference type="GO" id="GO:0005814">
    <property type="term" value="C:centriole"/>
    <property type="evidence" value="ECO:0007669"/>
    <property type="project" value="TreeGrafter"/>
</dbReference>
<dbReference type="GO" id="GO:0005819">
    <property type="term" value="C:spindle"/>
    <property type="evidence" value="ECO:0007669"/>
    <property type="project" value="TreeGrafter"/>
</dbReference>
<dbReference type="InterPro" id="IPR029774">
    <property type="entry name" value="CSAP"/>
</dbReference>
<dbReference type="KEGG" id="dord:105984448"/>
<dbReference type="GO" id="GO:1901673">
    <property type="term" value="P:regulation of mitotic spindle assembly"/>
    <property type="evidence" value="ECO:0007669"/>
    <property type="project" value="TreeGrafter"/>
</dbReference>
<dbReference type="FunCoup" id="A0A1S3F1J8">
    <property type="interactions" value="688"/>
</dbReference>
<keyword evidence="2" id="KW-1185">Reference proteome</keyword>
<feature type="compositionally biased region" description="Polar residues" evidence="1">
    <location>
        <begin position="168"/>
        <end position="177"/>
    </location>
</feature>
<accession>A0A1S3F1J8</accession>
<dbReference type="GO" id="GO:0030424">
    <property type="term" value="C:axon"/>
    <property type="evidence" value="ECO:0007669"/>
    <property type="project" value="TreeGrafter"/>
</dbReference>
<dbReference type="OrthoDB" id="6616361at2759"/>
<dbReference type="GO" id="GO:0035869">
    <property type="term" value="C:ciliary transition zone"/>
    <property type="evidence" value="ECO:0007669"/>
    <property type="project" value="TreeGrafter"/>
</dbReference>
<reference evidence="3" key="1">
    <citation type="submission" date="2025-08" db="UniProtKB">
        <authorList>
            <consortium name="RefSeq"/>
        </authorList>
    </citation>
    <scope>IDENTIFICATION</scope>
    <source>
        <tissue evidence="3">Kidney</tissue>
    </source>
</reference>
<dbReference type="GO" id="GO:0036064">
    <property type="term" value="C:ciliary basal body"/>
    <property type="evidence" value="ECO:0007669"/>
    <property type="project" value="TreeGrafter"/>
</dbReference>
<protein>
    <submittedName>
        <fullName evidence="3">Centriole, cilia and spindle-associated protein</fullName>
    </submittedName>
</protein>
<proteinExistence type="predicted"/>
<dbReference type="InParanoid" id="A0A1S3F1J8"/>
<name>A0A1S3F1J8_DIPOR</name>
<feature type="region of interest" description="Disordered" evidence="1">
    <location>
        <begin position="222"/>
        <end position="247"/>
    </location>
</feature>
<dbReference type="CTD" id="126731"/>
<dbReference type="RefSeq" id="XP_012870080.1">
    <property type="nucleotide sequence ID" value="XM_013014626.1"/>
</dbReference>
<dbReference type="PANTHER" id="PTHR31022">
    <property type="entry name" value="CENTRIOLE, CILIA AND SPINDLE-ASSOCIATED PROTEIN"/>
    <property type="match status" value="1"/>
</dbReference>
<organism evidence="2 3">
    <name type="scientific">Dipodomys ordii</name>
    <name type="common">Ord's kangaroo rat</name>
    <dbReference type="NCBI Taxonomy" id="10020"/>
    <lineage>
        <taxon>Eukaryota</taxon>
        <taxon>Metazoa</taxon>
        <taxon>Chordata</taxon>
        <taxon>Craniata</taxon>
        <taxon>Vertebrata</taxon>
        <taxon>Euteleostomi</taxon>
        <taxon>Mammalia</taxon>
        <taxon>Eutheria</taxon>
        <taxon>Euarchontoglires</taxon>
        <taxon>Glires</taxon>
        <taxon>Rodentia</taxon>
        <taxon>Castorimorpha</taxon>
        <taxon>Heteromyidae</taxon>
        <taxon>Dipodomyinae</taxon>
        <taxon>Dipodomys</taxon>
    </lineage>
</organism>
<dbReference type="PANTHER" id="PTHR31022:SF4">
    <property type="entry name" value="CENTRIOLE, CILIA AND SPINDLE-ASSOCIATED PROTEIN"/>
    <property type="match status" value="1"/>
</dbReference>
<evidence type="ECO:0000313" key="2">
    <source>
        <dbReference type="Proteomes" id="UP000081671"/>
    </source>
</evidence>
<feature type="region of interest" description="Disordered" evidence="1">
    <location>
        <begin position="49"/>
        <end position="182"/>
    </location>
</feature>
<dbReference type="GeneID" id="105984448"/>
<evidence type="ECO:0000313" key="3">
    <source>
        <dbReference type="RefSeq" id="XP_012870080.1"/>
    </source>
</evidence>
<sequence length="269" mass="29966">MSPGSGIKSEYMKRYREPRWDEFAACYRELRRYRLGRRLLEQAHAPWLWDAWGPSSSSDSSASSSPASASPAPPCSSAEPAEPAGQEEPERRDAEAGDPRVTGEPDAAQSALLVKDGEGKPEPEPRTKDTSDKPEPITKDTSDKSPSSIKPGQQPSALFALENKKSVRSPQRSSSQIKENKHPFALYGWGEKQMDTGNQKTHNVCASASVNEIHESALRAKNRRQVEKRKLAAQRQRAHSVDVDKSRKVKVSTENPWMTEYMRCYSARA</sequence>
<dbReference type="GO" id="GO:0005930">
    <property type="term" value="C:axoneme"/>
    <property type="evidence" value="ECO:0007669"/>
    <property type="project" value="TreeGrafter"/>
</dbReference>
<evidence type="ECO:0000256" key="1">
    <source>
        <dbReference type="SAM" id="MobiDB-lite"/>
    </source>
</evidence>
<feature type="compositionally biased region" description="Low complexity" evidence="1">
    <location>
        <begin position="54"/>
        <end position="86"/>
    </location>
</feature>
<dbReference type="Pfam" id="PF15748">
    <property type="entry name" value="CCSAP"/>
    <property type="match status" value="1"/>
</dbReference>
<gene>
    <name evidence="3" type="primary">Ccsap</name>
</gene>